<feature type="domain" description="Protein kinase" evidence="10">
    <location>
        <begin position="425"/>
        <end position="688"/>
    </location>
</feature>
<sequence length="712" mass="78920">MFHLKMKETWRLNWLKLYRMVLLLVMLPLFPFSMKQTQCSNLNTEGLALLRMKENVVRESLGALSSWNDEDGVIDPCSWLGVECSYGNVVTLNLQDLCLLGTLAPEIGKLPYIKSIILRNNSFYGDIPKEILQLKELEVLDLGYNNFSGSFPSDYLSSNPSLTILLLDNNDYLDNLSPEEYNLKMISELHVHEKQLFGPTTRQACVSRSSFWHIAEHGDVAQKRQLLEAANAVNTHKTNTVGDKRTVSSSPSPSPSPSSSPFPSSLSPHSEPFSSSESSPSNSPLVSITSSFLPPPLRSPEVSPSPSPYPSNIIFDLSNSRSPLVAPTPDITLSKNPSTVVSAPAPSPIEGSLSNSKRKQHFVIIWSTVGGFSFVLVSVIAFVCFRSSKVVTVKPWATGLSGQLQKAFVTGVPSLKRAELDAACEDFSNIIGSLPDGTVFKGTLSSGVEIAVVSSAVTSSQNWSKNMEAQFRKKIEALSRVNHKNFVNLIGYCEENKPFTRMMVFEYAPNGTLFEHLHIREVEQLDWGMRMRIAMGIAYCLEHLHNLKPPISHRNLLSSSIYLTEDYAAKLSDLSFWNDTVSTNNGSEAKHHLETTSAYIKGNVYSFGVILLELITGKVPYAVDNGFQVDWAEEYINGQPLKELVDKSLVTLKGNEVEKWCEVIKNCVNPDAEKRPTMREVSNKLKEITAMGPDGATPKSSTLWWAELEIIS</sequence>
<feature type="region of interest" description="Disordered" evidence="8">
    <location>
        <begin position="233"/>
        <end position="287"/>
    </location>
</feature>
<protein>
    <recommendedName>
        <fullName evidence="10">Protein kinase domain-containing protein</fullName>
    </recommendedName>
</protein>
<evidence type="ECO:0000256" key="6">
    <source>
        <dbReference type="ARBA" id="ARBA00023136"/>
    </source>
</evidence>
<keyword evidence="4" id="KW-0677">Repeat</keyword>
<dbReference type="GO" id="GO:0005524">
    <property type="term" value="F:ATP binding"/>
    <property type="evidence" value="ECO:0007669"/>
    <property type="project" value="InterPro"/>
</dbReference>
<dbReference type="Gene3D" id="1.10.510.10">
    <property type="entry name" value="Transferase(Phosphotransferase) domain 1"/>
    <property type="match status" value="1"/>
</dbReference>
<dbReference type="GO" id="GO:0012505">
    <property type="term" value="C:endomembrane system"/>
    <property type="evidence" value="ECO:0007669"/>
    <property type="project" value="UniProtKB-SubCell"/>
</dbReference>
<gene>
    <name evidence="11" type="ORF">Lalb_Chr18g0051241</name>
</gene>
<keyword evidence="1" id="KW-0433">Leucine-rich repeat</keyword>
<evidence type="ECO:0000256" key="2">
    <source>
        <dbReference type="ARBA" id="ARBA00022692"/>
    </source>
</evidence>
<comment type="caution">
    <text evidence="11">The sequence shown here is derived from an EMBL/GenBank/DDBJ whole genome shotgun (WGS) entry which is preliminary data.</text>
</comment>
<evidence type="ECO:0000259" key="10">
    <source>
        <dbReference type="PROSITE" id="PS50011"/>
    </source>
</evidence>
<dbReference type="EMBL" id="WOCE01000018">
    <property type="protein sequence ID" value="KAE9594196.1"/>
    <property type="molecule type" value="Genomic_DNA"/>
</dbReference>
<keyword evidence="2 9" id="KW-0812">Transmembrane</keyword>
<evidence type="ECO:0000256" key="5">
    <source>
        <dbReference type="ARBA" id="ARBA00022989"/>
    </source>
</evidence>
<organism evidence="11 12">
    <name type="scientific">Lupinus albus</name>
    <name type="common">White lupine</name>
    <name type="synonym">Lupinus termis</name>
    <dbReference type="NCBI Taxonomy" id="3870"/>
    <lineage>
        <taxon>Eukaryota</taxon>
        <taxon>Viridiplantae</taxon>
        <taxon>Streptophyta</taxon>
        <taxon>Embryophyta</taxon>
        <taxon>Tracheophyta</taxon>
        <taxon>Spermatophyta</taxon>
        <taxon>Magnoliopsida</taxon>
        <taxon>eudicotyledons</taxon>
        <taxon>Gunneridae</taxon>
        <taxon>Pentapetalae</taxon>
        <taxon>rosids</taxon>
        <taxon>fabids</taxon>
        <taxon>Fabales</taxon>
        <taxon>Fabaceae</taxon>
        <taxon>Papilionoideae</taxon>
        <taxon>50 kb inversion clade</taxon>
        <taxon>genistoids sensu lato</taxon>
        <taxon>core genistoids</taxon>
        <taxon>Genisteae</taxon>
        <taxon>Lupinus</taxon>
    </lineage>
</organism>
<evidence type="ECO:0000256" key="1">
    <source>
        <dbReference type="ARBA" id="ARBA00022614"/>
    </source>
</evidence>
<feature type="compositionally biased region" description="Low complexity" evidence="8">
    <location>
        <begin position="261"/>
        <end position="287"/>
    </location>
</feature>
<evidence type="ECO:0000313" key="12">
    <source>
        <dbReference type="Proteomes" id="UP000447434"/>
    </source>
</evidence>
<evidence type="ECO:0000256" key="7">
    <source>
        <dbReference type="ARBA" id="ARBA00046288"/>
    </source>
</evidence>
<dbReference type="InterPro" id="IPR013210">
    <property type="entry name" value="LRR_N_plant-typ"/>
</dbReference>
<dbReference type="PANTHER" id="PTHR46084">
    <property type="entry name" value="PROTEIN MALE DISCOVERER 2"/>
    <property type="match status" value="1"/>
</dbReference>
<name>A0A6A4NKK3_LUPAL</name>
<keyword evidence="5 9" id="KW-1133">Transmembrane helix</keyword>
<keyword evidence="3" id="KW-0732">Signal</keyword>
<dbReference type="FunFam" id="3.30.200.20:FF:000489">
    <property type="entry name" value="Inactive receptor-like serine/threonine-protein kinase"/>
    <property type="match status" value="1"/>
</dbReference>
<dbReference type="Proteomes" id="UP000447434">
    <property type="component" value="Chromosome 18"/>
</dbReference>
<dbReference type="FunFam" id="3.80.10.10:FF:000129">
    <property type="entry name" value="Leucine-rich repeat receptor-like kinase"/>
    <property type="match status" value="1"/>
</dbReference>
<evidence type="ECO:0000313" key="11">
    <source>
        <dbReference type="EMBL" id="KAE9594196.1"/>
    </source>
</evidence>
<feature type="transmembrane region" description="Helical" evidence="9">
    <location>
        <begin position="363"/>
        <end position="385"/>
    </location>
</feature>
<dbReference type="PROSITE" id="PS50011">
    <property type="entry name" value="PROTEIN_KINASE_DOM"/>
    <property type="match status" value="1"/>
</dbReference>
<dbReference type="Gene3D" id="3.80.10.10">
    <property type="entry name" value="Ribonuclease Inhibitor"/>
    <property type="match status" value="1"/>
</dbReference>
<evidence type="ECO:0000256" key="4">
    <source>
        <dbReference type="ARBA" id="ARBA00022737"/>
    </source>
</evidence>
<reference evidence="12" key="1">
    <citation type="journal article" date="2020" name="Nat. Commun.">
        <title>Genome sequence of the cluster root forming white lupin.</title>
        <authorList>
            <person name="Hufnagel B."/>
            <person name="Marques A."/>
            <person name="Soriano A."/>
            <person name="Marques L."/>
            <person name="Divol F."/>
            <person name="Doumas P."/>
            <person name="Sallet E."/>
            <person name="Mancinotti D."/>
            <person name="Carrere S."/>
            <person name="Marande W."/>
            <person name="Arribat S."/>
            <person name="Keller J."/>
            <person name="Huneau C."/>
            <person name="Blein T."/>
            <person name="Aime D."/>
            <person name="Laguerre M."/>
            <person name="Taylor J."/>
            <person name="Schubert V."/>
            <person name="Nelson M."/>
            <person name="Geu-Flores F."/>
            <person name="Crespi M."/>
            <person name="Gallardo-Guerrero K."/>
            <person name="Delaux P.-M."/>
            <person name="Salse J."/>
            <person name="Berges H."/>
            <person name="Guyot R."/>
            <person name="Gouzy J."/>
            <person name="Peret B."/>
        </authorList>
    </citation>
    <scope>NUCLEOTIDE SEQUENCE [LARGE SCALE GENOMIC DNA]</scope>
    <source>
        <strain evidence="12">cv. Amiga</strain>
    </source>
</reference>
<proteinExistence type="predicted"/>
<dbReference type="Gene3D" id="3.30.200.20">
    <property type="entry name" value="Phosphorylase Kinase, domain 1"/>
    <property type="match status" value="1"/>
</dbReference>
<dbReference type="OrthoDB" id="291737at2759"/>
<evidence type="ECO:0000256" key="3">
    <source>
        <dbReference type="ARBA" id="ARBA00022729"/>
    </source>
</evidence>
<evidence type="ECO:0000256" key="9">
    <source>
        <dbReference type="SAM" id="Phobius"/>
    </source>
</evidence>
<dbReference type="PANTHER" id="PTHR46084:SF14">
    <property type="entry name" value="PROTEIN KINASE DOMAIN-CONTAINING PROTEIN"/>
    <property type="match status" value="1"/>
</dbReference>
<dbReference type="InterPro" id="IPR001245">
    <property type="entry name" value="Ser-Thr/Tyr_kinase_cat_dom"/>
</dbReference>
<dbReference type="Pfam" id="PF08263">
    <property type="entry name" value="LRRNT_2"/>
    <property type="match status" value="1"/>
</dbReference>
<dbReference type="Pfam" id="PF07714">
    <property type="entry name" value="PK_Tyr_Ser-Thr"/>
    <property type="match status" value="1"/>
</dbReference>
<dbReference type="GO" id="GO:0004672">
    <property type="term" value="F:protein kinase activity"/>
    <property type="evidence" value="ECO:0007669"/>
    <property type="project" value="InterPro"/>
</dbReference>
<dbReference type="InterPro" id="IPR000719">
    <property type="entry name" value="Prot_kinase_dom"/>
</dbReference>
<dbReference type="AlphaFoldDB" id="A0A6A4NKK3"/>
<keyword evidence="6 9" id="KW-0472">Membrane</keyword>
<evidence type="ECO:0000256" key="8">
    <source>
        <dbReference type="SAM" id="MobiDB-lite"/>
    </source>
</evidence>
<dbReference type="InterPro" id="IPR011009">
    <property type="entry name" value="Kinase-like_dom_sf"/>
</dbReference>
<comment type="subcellular location">
    <subcellularLocation>
        <location evidence="7">Endomembrane system</location>
        <topology evidence="7">Single-pass type I membrane protein</topology>
    </subcellularLocation>
</comment>
<keyword evidence="12" id="KW-1185">Reference proteome</keyword>
<dbReference type="InterPro" id="IPR032675">
    <property type="entry name" value="LRR_dom_sf"/>
</dbReference>
<dbReference type="SUPFAM" id="SSF52058">
    <property type="entry name" value="L domain-like"/>
    <property type="match status" value="1"/>
</dbReference>
<accession>A0A6A4NKK3</accession>
<dbReference type="SUPFAM" id="SSF56112">
    <property type="entry name" value="Protein kinase-like (PK-like)"/>
    <property type="match status" value="1"/>
</dbReference>